<evidence type="ECO:0000313" key="2">
    <source>
        <dbReference type="EMBL" id="KAL3069565.1"/>
    </source>
</evidence>
<feature type="transmembrane region" description="Helical" evidence="1">
    <location>
        <begin position="123"/>
        <end position="143"/>
    </location>
</feature>
<dbReference type="Proteomes" id="UP001620626">
    <property type="component" value="Unassembled WGS sequence"/>
</dbReference>
<comment type="caution">
    <text evidence="2">The sequence shown here is derived from an EMBL/GenBank/DDBJ whole genome shotgun (WGS) entry which is preliminary data.</text>
</comment>
<evidence type="ECO:0000313" key="3">
    <source>
        <dbReference type="Proteomes" id="UP001620626"/>
    </source>
</evidence>
<sequence>MCCDSSYNKWMCWFGFHVTNGSLVAAWIFLLAGIFAFLSVLQMLVFRHFYIEYIFNLITPILLLCGSVPIIVGEMRGQRTSKMYRPFLITTAISFAITAFPELVGKVLRFIQNGFDAYYFLDLWPYTLALIVIWLYPIVYRAYKFVQQNEEQKIGGPYGQNAKVINQQYAKVVPMPMPLPNAEMIG</sequence>
<keyword evidence="3" id="KW-1185">Reference proteome</keyword>
<protein>
    <submittedName>
        <fullName evidence="2">Uncharacterized protein</fullName>
    </submittedName>
</protein>
<feature type="transmembrane region" description="Helical" evidence="1">
    <location>
        <begin position="21"/>
        <end position="41"/>
    </location>
</feature>
<proteinExistence type="predicted"/>
<keyword evidence="1" id="KW-0812">Transmembrane</keyword>
<reference evidence="2 3" key="1">
    <citation type="submission" date="2024-10" db="EMBL/GenBank/DDBJ databases">
        <authorList>
            <person name="Kim D."/>
        </authorList>
    </citation>
    <scope>NUCLEOTIDE SEQUENCE [LARGE SCALE GENOMIC DNA]</scope>
    <source>
        <strain evidence="2">BH-2024</strain>
    </source>
</reference>
<feature type="transmembrane region" description="Helical" evidence="1">
    <location>
        <begin position="53"/>
        <end position="72"/>
    </location>
</feature>
<organism evidence="2 3">
    <name type="scientific">Heterodera trifolii</name>
    <dbReference type="NCBI Taxonomy" id="157864"/>
    <lineage>
        <taxon>Eukaryota</taxon>
        <taxon>Metazoa</taxon>
        <taxon>Ecdysozoa</taxon>
        <taxon>Nematoda</taxon>
        <taxon>Chromadorea</taxon>
        <taxon>Rhabditida</taxon>
        <taxon>Tylenchina</taxon>
        <taxon>Tylenchomorpha</taxon>
        <taxon>Tylenchoidea</taxon>
        <taxon>Heteroderidae</taxon>
        <taxon>Heteroderinae</taxon>
        <taxon>Heterodera</taxon>
    </lineage>
</organism>
<keyword evidence="1" id="KW-1133">Transmembrane helix</keyword>
<name>A0ABD2HXD5_9BILA</name>
<accession>A0ABD2HXD5</accession>
<gene>
    <name evidence="2" type="ORF">niasHT_031513</name>
</gene>
<dbReference type="EMBL" id="JBICBT010001393">
    <property type="protein sequence ID" value="KAL3069565.1"/>
    <property type="molecule type" value="Genomic_DNA"/>
</dbReference>
<dbReference type="AlphaFoldDB" id="A0ABD2HXD5"/>
<keyword evidence="1" id="KW-0472">Membrane</keyword>
<feature type="transmembrane region" description="Helical" evidence="1">
    <location>
        <begin position="84"/>
        <end position="103"/>
    </location>
</feature>
<evidence type="ECO:0000256" key="1">
    <source>
        <dbReference type="SAM" id="Phobius"/>
    </source>
</evidence>